<proteinExistence type="predicted"/>
<dbReference type="Proteomes" id="UP000185221">
    <property type="component" value="Unassembled WGS sequence"/>
</dbReference>
<dbReference type="OrthoDB" id="980086at2"/>
<evidence type="ECO:0000313" key="3">
    <source>
        <dbReference type="Proteomes" id="UP000185221"/>
    </source>
</evidence>
<organism evidence="2 3">
    <name type="scientific">Algoriphagus halophilus</name>
    <dbReference type="NCBI Taxonomy" id="226505"/>
    <lineage>
        <taxon>Bacteria</taxon>
        <taxon>Pseudomonadati</taxon>
        <taxon>Bacteroidota</taxon>
        <taxon>Cytophagia</taxon>
        <taxon>Cytophagales</taxon>
        <taxon>Cyclobacteriaceae</taxon>
        <taxon>Algoriphagus</taxon>
    </lineage>
</organism>
<dbReference type="AlphaFoldDB" id="A0A1N6EGB6"/>
<evidence type="ECO:0008006" key="4">
    <source>
        <dbReference type="Google" id="ProtNLM"/>
    </source>
</evidence>
<keyword evidence="3" id="KW-1185">Reference proteome</keyword>
<sequence length="541" mass="61501">MMNFNPSIPIGWLTVFSVLTILVLGFQLFWIYNLKISNYRKWAKSLLNIIFATCLLAYLFQPTWISRMASEPVLVYSKDIPQERIRFLKDSLVLKREVPIDEYNGTGNPVYLIGKGYSGFELNKLVGKKVNWIRSASPNKVEHIHWRGLLNQGEVQKIAGEIQVDKPSLLELKILEQRIAFDSLHAGTNIVEFNFPVYISGRNEWGLYLNDSLQDEIRFFVQATKPKSYSLQFSFPDPEVRALSQYLIKKGAKVEEQIKVSRSSEIASGTQELDSLTILISDIEQLQSGHGDVDIHAGIAGILLINTQNPESDVKALNELYETNFEITRSTSEEYRVLESGIEVLPYSFVPKTGQKTLFENSVAVQDQGDLKIGFSLLSQTFPKYLSGDTLAYEQIWNEILSLVTPGELENWNHSAPVFTNQVAEIVYNGINREAESILLSRDTVYFQHDLINPLTKRAQFISLESGWVSLADSMEVYVYGENELNSVRSERILAEFFREGAGHQIDLQSGEEKSGVSEWVFLILFLILLGALWVEPRINY</sequence>
<keyword evidence="1" id="KW-1133">Transmembrane helix</keyword>
<evidence type="ECO:0000313" key="2">
    <source>
        <dbReference type="EMBL" id="SIN82072.1"/>
    </source>
</evidence>
<feature type="transmembrane region" description="Helical" evidence="1">
    <location>
        <begin position="517"/>
        <end position="535"/>
    </location>
</feature>
<dbReference type="EMBL" id="FSRC01000001">
    <property type="protein sequence ID" value="SIN82072.1"/>
    <property type="molecule type" value="Genomic_DNA"/>
</dbReference>
<reference evidence="3" key="1">
    <citation type="submission" date="2016-11" db="EMBL/GenBank/DDBJ databases">
        <authorList>
            <person name="Varghese N."/>
            <person name="Submissions S."/>
        </authorList>
    </citation>
    <scope>NUCLEOTIDE SEQUENCE [LARGE SCALE GENOMIC DNA]</scope>
    <source>
        <strain evidence="3">DSM 15292</strain>
    </source>
</reference>
<dbReference type="STRING" id="226505.SAMN05444394_2124"/>
<protein>
    <recommendedName>
        <fullName evidence="4">Aerotolerance regulator N-terminal domain-containing protein</fullName>
    </recommendedName>
</protein>
<gene>
    <name evidence="2" type="ORF">SAMN05444394_2124</name>
</gene>
<accession>A0A1N6EGB6</accession>
<feature type="transmembrane region" description="Helical" evidence="1">
    <location>
        <begin position="46"/>
        <end position="65"/>
    </location>
</feature>
<keyword evidence="1" id="KW-0812">Transmembrane</keyword>
<evidence type="ECO:0000256" key="1">
    <source>
        <dbReference type="SAM" id="Phobius"/>
    </source>
</evidence>
<dbReference type="RefSeq" id="WP_074224784.1">
    <property type="nucleotide sequence ID" value="NZ_FSRC01000001.1"/>
</dbReference>
<name>A0A1N6EGB6_9BACT</name>
<feature type="transmembrane region" description="Helical" evidence="1">
    <location>
        <begin position="12"/>
        <end position="34"/>
    </location>
</feature>
<keyword evidence="1" id="KW-0472">Membrane</keyword>